<dbReference type="EMBL" id="JAEKLZ010000192">
    <property type="protein sequence ID" value="MBW8725967.1"/>
    <property type="molecule type" value="Genomic_DNA"/>
</dbReference>
<dbReference type="Proteomes" id="UP000700706">
    <property type="component" value="Unassembled WGS sequence"/>
</dbReference>
<dbReference type="InterPro" id="IPR023772">
    <property type="entry name" value="DNA-bd_HTH_TetR-type_CS"/>
</dbReference>
<dbReference type="PROSITE" id="PS50977">
    <property type="entry name" value="HTH_TETR_2"/>
    <property type="match status" value="1"/>
</dbReference>
<proteinExistence type="predicted"/>
<dbReference type="PANTHER" id="PTHR47506:SF1">
    <property type="entry name" value="HTH-TYPE TRANSCRIPTIONAL REGULATOR YJDC"/>
    <property type="match status" value="1"/>
</dbReference>
<dbReference type="InterPro" id="IPR001647">
    <property type="entry name" value="HTH_TetR"/>
</dbReference>
<sequence>MEMAERGRPRGFDRDVALRRAMELFWRHGYEGVSMADLTAAMGIAAPSLYAAFGSKEALFREAIALYRATDGSATRRALDCQRTARGAIEAMLRDNADAFTDPALPNGCFVILGAINTAPEHEGVRAHLLDLHKESCGLILRRLEQGAAAGELPAGVDLGPVAGFYSTVLAGLSIKARDGTGRREMHAIIDHAMAAWNAMIAAAPKPAGAATSG</sequence>
<feature type="domain" description="HTH tetR-type" evidence="5">
    <location>
        <begin position="11"/>
        <end position="71"/>
    </location>
</feature>
<evidence type="ECO:0000256" key="2">
    <source>
        <dbReference type="ARBA" id="ARBA00023125"/>
    </source>
</evidence>
<reference evidence="6" key="1">
    <citation type="submission" date="2020-06" db="EMBL/GenBank/DDBJ databases">
        <title>Stable isotope informed genome-resolved metagenomics uncovers potential trophic interactions in rhizosphere soil.</title>
        <authorList>
            <person name="Starr E.P."/>
            <person name="Shi S."/>
            <person name="Blazewicz S.J."/>
            <person name="Koch B.J."/>
            <person name="Probst A.J."/>
            <person name="Hungate B.A."/>
            <person name="Pett-Ridge J."/>
            <person name="Firestone M.K."/>
            <person name="Banfield J.F."/>
        </authorList>
    </citation>
    <scope>NUCLEOTIDE SEQUENCE</scope>
    <source>
        <strain evidence="6">YM_69_17</strain>
    </source>
</reference>
<keyword evidence="2 4" id="KW-0238">DNA-binding</keyword>
<evidence type="ECO:0000259" key="5">
    <source>
        <dbReference type="PROSITE" id="PS50977"/>
    </source>
</evidence>
<accession>A0A952FJ57</accession>
<dbReference type="Pfam" id="PF00440">
    <property type="entry name" value="TetR_N"/>
    <property type="match status" value="1"/>
</dbReference>
<protein>
    <submittedName>
        <fullName evidence="6">TetR/AcrR family transcriptional regulator</fullName>
    </submittedName>
</protein>
<dbReference type="PROSITE" id="PS01081">
    <property type="entry name" value="HTH_TETR_1"/>
    <property type="match status" value="1"/>
</dbReference>
<evidence type="ECO:0000256" key="4">
    <source>
        <dbReference type="PROSITE-ProRule" id="PRU00335"/>
    </source>
</evidence>
<evidence type="ECO:0000313" key="6">
    <source>
        <dbReference type="EMBL" id="MBW8725967.1"/>
    </source>
</evidence>
<dbReference type="InterPro" id="IPR011075">
    <property type="entry name" value="TetR_C"/>
</dbReference>
<organism evidence="6 7">
    <name type="scientific">Inquilinus limosus</name>
    <dbReference type="NCBI Taxonomy" id="171674"/>
    <lineage>
        <taxon>Bacteria</taxon>
        <taxon>Pseudomonadati</taxon>
        <taxon>Pseudomonadota</taxon>
        <taxon>Alphaproteobacteria</taxon>
        <taxon>Rhodospirillales</taxon>
        <taxon>Rhodospirillaceae</taxon>
        <taxon>Inquilinus</taxon>
    </lineage>
</organism>
<dbReference type="InterPro" id="IPR009057">
    <property type="entry name" value="Homeodomain-like_sf"/>
</dbReference>
<dbReference type="SUPFAM" id="SSF48498">
    <property type="entry name" value="Tetracyclin repressor-like, C-terminal domain"/>
    <property type="match status" value="1"/>
</dbReference>
<dbReference type="Pfam" id="PF16925">
    <property type="entry name" value="TetR_C_13"/>
    <property type="match status" value="1"/>
</dbReference>
<dbReference type="Gene3D" id="1.10.10.60">
    <property type="entry name" value="Homeodomain-like"/>
    <property type="match status" value="1"/>
</dbReference>
<name>A0A952FJ57_9PROT</name>
<keyword evidence="1" id="KW-0805">Transcription regulation</keyword>
<dbReference type="SUPFAM" id="SSF46689">
    <property type="entry name" value="Homeodomain-like"/>
    <property type="match status" value="1"/>
</dbReference>
<evidence type="ECO:0000313" key="7">
    <source>
        <dbReference type="Proteomes" id="UP000700706"/>
    </source>
</evidence>
<evidence type="ECO:0000256" key="3">
    <source>
        <dbReference type="ARBA" id="ARBA00023163"/>
    </source>
</evidence>
<gene>
    <name evidence="6" type="ORF">JF625_12540</name>
</gene>
<comment type="caution">
    <text evidence="6">The sequence shown here is derived from an EMBL/GenBank/DDBJ whole genome shotgun (WGS) entry which is preliminary data.</text>
</comment>
<dbReference type="PRINTS" id="PR00455">
    <property type="entry name" value="HTHTETR"/>
</dbReference>
<dbReference type="InterPro" id="IPR036271">
    <property type="entry name" value="Tet_transcr_reg_TetR-rel_C_sf"/>
</dbReference>
<dbReference type="AlphaFoldDB" id="A0A952FJ57"/>
<evidence type="ECO:0000256" key="1">
    <source>
        <dbReference type="ARBA" id="ARBA00023015"/>
    </source>
</evidence>
<keyword evidence="3" id="KW-0804">Transcription</keyword>
<dbReference type="PANTHER" id="PTHR47506">
    <property type="entry name" value="TRANSCRIPTIONAL REGULATORY PROTEIN"/>
    <property type="match status" value="1"/>
</dbReference>
<feature type="DNA-binding region" description="H-T-H motif" evidence="4">
    <location>
        <begin position="34"/>
        <end position="53"/>
    </location>
</feature>
<dbReference type="GO" id="GO:0003677">
    <property type="term" value="F:DNA binding"/>
    <property type="evidence" value="ECO:0007669"/>
    <property type="project" value="UniProtKB-UniRule"/>
</dbReference>
<dbReference type="Gene3D" id="1.10.357.10">
    <property type="entry name" value="Tetracycline Repressor, domain 2"/>
    <property type="match status" value="1"/>
</dbReference>